<comment type="caution">
    <text evidence="4">The sequence shown here is derived from an EMBL/GenBank/DDBJ whole genome shotgun (WGS) entry which is preliminary data.</text>
</comment>
<dbReference type="GO" id="GO:0000160">
    <property type="term" value="P:phosphorelay signal transduction system"/>
    <property type="evidence" value="ECO:0007669"/>
    <property type="project" value="InterPro"/>
</dbReference>
<sequence>MKKILVIEDERLVRDNILDCLEDGGYEVVGVDNGQVGLDWASEHKPDLILCDVMLPELDGYEVLRSLRQEPTTALLPFVFLSAKVEKAEIRHGMNLGADDYITKPFTPDELLDTVAARLKRRDAIVQYAELLQASLFNSDRISLEPQPTINPPSTPAPAQYQDFNAFAKELAALQSAQFTGKLNVKSATAQSWDFYLHQGRLLYATGGMHLARRWQRHVSTYCPQIQLTQLNLPAELFTRPAWEYQLLGLLLKQQQIGREHIAPIVRDCVVEVLFDMMQTGQVNYQKSEQALPLQLLALEWEQVFTPAQKLWQAWQSSNLTSLLPNYAPLVKQPEALQQQTSPAVYRQLTAVLDGKRSLRELAVLMKRQAAEVAVSLLPYFQSKIVELVQLPDLPIPHAAAAQPATPPTSAAPATSTAAKSLLIACIDDSPLVCQTMDQMLSNAGYQVLTIQDPLRAISTLLTRKPDLIFLDLVMPNLNGYEISSRLRKIAAFRDTPIVILSGNAIDRAQAQVAGVSDYLEKPVQTEKLLQMISKYISVGS</sequence>
<dbReference type="EMBL" id="JTJC03000001">
    <property type="protein sequence ID" value="NHC33636.1"/>
    <property type="molecule type" value="Genomic_DNA"/>
</dbReference>
<dbReference type="PANTHER" id="PTHR44591:SF23">
    <property type="entry name" value="CHEY SUBFAMILY"/>
    <property type="match status" value="1"/>
</dbReference>
<dbReference type="PANTHER" id="PTHR44591">
    <property type="entry name" value="STRESS RESPONSE REGULATOR PROTEIN 1"/>
    <property type="match status" value="1"/>
</dbReference>
<dbReference type="RefSeq" id="WP_039715170.1">
    <property type="nucleotide sequence ID" value="NZ_JTJC03000001.1"/>
</dbReference>
<feature type="domain" description="Response regulatory" evidence="3">
    <location>
        <begin position="3"/>
        <end position="119"/>
    </location>
</feature>
<feature type="modified residue" description="4-aspartylphosphate" evidence="2">
    <location>
        <position position="52"/>
    </location>
</feature>
<dbReference type="OrthoDB" id="524459at2"/>
<reference evidence="4 5" key="1">
    <citation type="journal article" date="2015" name="Genome Announc.">
        <title>Draft Genome Sequence of the Terrestrial Cyanobacterium Scytonema millei VB511283, Isolated from Eastern India.</title>
        <authorList>
            <person name="Sen D."/>
            <person name="Chandrababunaidu M.M."/>
            <person name="Singh D."/>
            <person name="Sanghi N."/>
            <person name="Ghorai A."/>
            <person name="Mishra G.P."/>
            <person name="Madduluri M."/>
            <person name="Adhikary S.P."/>
            <person name="Tripathy S."/>
        </authorList>
    </citation>
    <scope>NUCLEOTIDE SEQUENCE [LARGE SCALE GENOMIC DNA]</scope>
    <source>
        <strain evidence="4 5">VB511283</strain>
    </source>
</reference>
<keyword evidence="1 2" id="KW-0597">Phosphoprotein</keyword>
<dbReference type="InterPro" id="IPR011006">
    <property type="entry name" value="CheY-like_superfamily"/>
</dbReference>
<dbReference type="CDD" id="cd17574">
    <property type="entry name" value="REC_OmpR"/>
    <property type="match status" value="1"/>
</dbReference>
<dbReference type="InterPro" id="IPR025497">
    <property type="entry name" value="PatA-like_N"/>
</dbReference>
<dbReference type="PROSITE" id="PS50110">
    <property type="entry name" value="RESPONSE_REGULATORY"/>
    <property type="match status" value="2"/>
</dbReference>
<feature type="modified residue" description="4-aspartylphosphate" evidence="2">
    <location>
        <position position="472"/>
    </location>
</feature>
<dbReference type="AlphaFoldDB" id="A0A9X5E1G2"/>
<dbReference type="SUPFAM" id="SSF52172">
    <property type="entry name" value="CheY-like"/>
    <property type="match status" value="2"/>
</dbReference>
<dbReference type="SMART" id="SM00448">
    <property type="entry name" value="REC"/>
    <property type="match status" value="2"/>
</dbReference>
<evidence type="ECO:0000256" key="1">
    <source>
        <dbReference type="ARBA" id="ARBA00022553"/>
    </source>
</evidence>
<dbReference type="Pfam" id="PF14332">
    <property type="entry name" value="DUF4388"/>
    <property type="match status" value="1"/>
</dbReference>
<protein>
    <submittedName>
        <fullName evidence="4">Response regulator</fullName>
    </submittedName>
</protein>
<name>A0A9X5E1G2_9CYAN</name>
<dbReference type="Gene3D" id="3.40.50.2300">
    <property type="match status" value="2"/>
</dbReference>
<proteinExistence type="predicted"/>
<evidence type="ECO:0000313" key="5">
    <source>
        <dbReference type="Proteomes" id="UP000031532"/>
    </source>
</evidence>
<evidence type="ECO:0000313" key="4">
    <source>
        <dbReference type="EMBL" id="NHC33636.1"/>
    </source>
</evidence>
<dbReference type="Proteomes" id="UP000031532">
    <property type="component" value="Unassembled WGS sequence"/>
</dbReference>
<gene>
    <name evidence="4" type="ORF">QH73_0002990</name>
</gene>
<feature type="domain" description="Response regulatory" evidence="3">
    <location>
        <begin position="423"/>
        <end position="537"/>
    </location>
</feature>
<dbReference type="InterPro" id="IPR050595">
    <property type="entry name" value="Bact_response_regulator"/>
</dbReference>
<keyword evidence="5" id="KW-1185">Reference proteome</keyword>
<accession>A0A9X5E1G2</accession>
<dbReference type="InterPro" id="IPR001789">
    <property type="entry name" value="Sig_transdc_resp-reg_receiver"/>
</dbReference>
<organism evidence="4 5">
    <name type="scientific">Scytonema millei VB511283</name>
    <dbReference type="NCBI Taxonomy" id="1245923"/>
    <lineage>
        <taxon>Bacteria</taxon>
        <taxon>Bacillati</taxon>
        <taxon>Cyanobacteriota</taxon>
        <taxon>Cyanophyceae</taxon>
        <taxon>Nostocales</taxon>
        <taxon>Scytonemataceae</taxon>
        <taxon>Scytonema</taxon>
    </lineage>
</organism>
<evidence type="ECO:0000256" key="2">
    <source>
        <dbReference type="PROSITE-ProRule" id="PRU00169"/>
    </source>
</evidence>
<evidence type="ECO:0000259" key="3">
    <source>
        <dbReference type="PROSITE" id="PS50110"/>
    </source>
</evidence>
<dbReference type="Pfam" id="PF00072">
    <property type="entry name" value="Response_reg"/>
    <property type="match status" value="2"/>
</dbReference>